<dbReference type="EMBL" id="CP031769">
    <property type="protein sequence ID" value="AXR06571.1"/>
    <property type="molecule type" value="Genomic_DNA"/>
</dbReference>
<accession>A0A346NM14</accession>
<organism evidence="1 2">
    <name type="scientific">Salinimonas sediminis</name>
    <dbReference type="NCBI Taxonomy" id="2303538"/>
    <lineage>
        <taxon>Bacteria</taxon>
        <taxon>Pseudomonadati</taxon>
        <taxon>Pseudomonadota</taxon>
        <taxon>Gammaproteobacteria</taxon>
        <taxon>Alteromonadales</taxon>
        <taxon>Alteromonadaceae</taxon>
        <taxon>Alteromonas/Salinimonas group</taxon>
        <taxon>Salinimonas</taxon>
    </lineage>
</organism>
<dbReference type="KEGG" id="salm:D0Y50_09440"/>
<dbReference type="Pfam" id="PF11197">
    <property type="entry name" value="DUF2835"/>
    <property type="match status" value="1"/>
</dbReference>
<evidence type="ECO:0000313" key="2">
    <source>
        <dbReference type="Proteomes" id="UP000262073"/>
    </source>
</evidence>
<name>A0A346NM14_9ALTE</name>
<dbReference type="InterPro" id="IPR021363">
    <property type="entry name" value="DUF2835"/>
</dbReference>
<dbReference type="AlphaFoldDB" id="A0A346NM14"/>
<dbReference type="Proteomes" id="UP000262073">
    <property type="component" value="Chromosome"/>
</dbReference>
<keyword evidence="2" id="KW-1185">Reference proteome</keyword>
<reference evidence="1 2" key="1">
    <citation type="submission" date="2018-08" db="EMBL/GenBank/DDBJ databases">
        <title>Salinimonas sediminis sp. nov., a piezophilic bacterium isolated from a deep-sea sediment sample from the New Britain Trench.</title>
        <authorList>
            <person name="Cao J."/>
        </authorList>
    </citation>
    <scope>NUCLEOTIDE SEQUENCE [LARGE SCALE GENOMIC DNA]</scope>
    <source>
        <strain evidence="1 2">N102</strain>
    </source>
</reference>
<dbReference type="OrthoDB" id="5600793at2"/>
<gene>
    <name evidence="1" type="ORF">D0Y50_09440</name>
</gene>
<protein>
    <submittedName>
        <fullName evidence="1">DUF2835 family protein</fullName>
    </submittedName>
</protein>
<sequence length="80" mass="9194">MTVKVSSTNTYYFTLNLSYNQCERLYQAGYQHAVLNADSGHRVQIPIVRLRPFVTTLGLKGRFRLITNAANKIVTFERLN</sequence>
<evidence type="ECO:0000313" key="1">
    <source>
        <dbReference type="EMBL" id="AXR06571.1"/>
    </source>
</evidence>
<proteinExistence type="predicted"/>